<evidence type="ECO:0000313" key="3">
    <source>
        <dbReference type="EMBL" id="MDX8151730.1"/>
    </source>
</evidence>
<name>A0ABU4VLS0_9ACTN</name>
<evidence type="ECO:0000256" key="2">
    <source>
        <dbReference type="SAM" id="Phobius"/>
    </source>
</evidence>
<dbReference type="RefSeq" id="WP_319953884.1">
    <property type="nucleotide sequence ID" value="NZ_JAXAVX010000003.1"/>
</dbReference>
<keyword evidence="2" id="KW-0472">Membrane</keyword>
<evidence type="ECO:0000256" key="1">
    <source>
        <dbReference type="SAM" id="MobiDB-lite"/>
    </source>
</evidence>
<comment type="caution">
    <text evidence="3">The sequence shown here is derived from an EMBL/GenBank/DDBJ whole genome shotgun (WGS) entry which is preliminary data.</text>
</comment>
<sequence length="273" mass="28452">MPAALIGSPPTVLRPGRARRARRHAARALAAVPVRLETPGARRRTASERRTRAFAAAAVVTGVGAVALEVARVWRRGSAPLPSEADHVLDAGAEAVGETVAVAVAGYREGSVGENALLHLLLSFTGTWLVTRLSTSVIRRRGGFGPLRDVVVGDTHVHHFVPGIGMAFAAGGTAILAGAGGGGRRRLLGWLAVPYGAGLALTLDETALLLRLDDVYWSEEGVVSVHVTLGSIALLSTALVASRVVRRGEQAVLADPDDDRPSDPDAPHLRVVA</sequence>
<feature type="region of interest" description="Disordered" evidence="1">
    <location>
        <begin position="254"/>
        <end position="273"/>
    </location>
</feature>
<feature type="transmembrane region" description="Helical" evidence="2">
    <location>
        <begin position="53"/>
        <end position="74"/>
    </location>
</feature>
<feature type="compositionally biased region" description="Basic and acidic residues" evidence="1">
    <location>
        <begin position="259"/>
        <end position="273"/>
    </location>
</feature>
<proteinExistence type="predicted"/>
<keyword evidence="2" id="KW-0812">Transmembrane</keyword>
<feature type="transmembrane region" description="Helical" evidence="2">
    <location>
        <begin position="223"/>
        <end position="241"/>
    </location>
</feature>
<reference evidence="3 4" key="1">
    <citation type="submission" date="2023-11" db="EMBL/GenBank/DDBJ databases">
        <authorList>
            <person name="Xu M."/>
            <person name="Jiang T."/>
        </authorList>
    </citation>
    <scope>NUCLEOTIDE SEQUENCE [LARGE SCALE GENOMIC DNA]</scope>
    <source>
        <strain evidence="3 4">SD</strain>
    </source>
</reference>
<accession>A0ABU4VLS0</accession>
<evidence type="ECO:0000313" key="4">
    <source>
        <dbReference type="Proteomes" id="UP001277761"/>
    </source>
</evidence>
<feature type="transmembrane region" description="Helical" evidence="2">
    <location>
        <begin position="160"/>
        <end position="180"/>
    </location>
</feature>
<organism evidence="3 4">
    <name type="scientific">Patulibacter brassicae</name>
    <dbReference type="NCBI Taxonomy" id="1705717"/>
    <lineage>
        <taxon>Bacteria</taxon>
        <taxon>Bacillati</taxon>
        <taxon>Actinomycetota</taxon>
        <taxon>Thermoleophilia</taxon>
        <taxon>Solirubrobacterales</taxon>
        <taxon>Patulibacteraceae</taxon>
        <taxon>Patulibacter</taxon>
    </lineage>
</organism>
<feature type="transmembrane region" description="Helical" evidence="2">
    <location>
        <begin position="187"/>
        <end position="203"/>
    </location>
</feature>
<protein>
    <submittedName>
        <fullName evidence="3">Uncharacterized protein</fullName>
    </submittedName>
</protein>
<keyword evidence="4" id="KW-1185">Reference proteome</keyword>
<dbReference type="EMBL" id="JAXAVX010000003">
    <property type="protein sequence ID" value="MDX8151730.1"/>
    <property type="molecule type" value="Genomic_DNA"/>
</dbReference>
<keyword evidence="2" id="KW-1133">Transmembrane helix</keyword>
<gene>
    <name evidence="3" type="ORF">SK069_09010</name>
</gene>
<dbReference type="Proteomes" id="UP001277761">
    <property type="component" value="Unassembled WGS sequence"/>
</dbReference>